<dbReference type="Proteomes" id="UP000741360">
    <property type="component" value="Unassembled WGS sequence"/>
</dbReference>
<dbReference type="PANTHER" id="PTHR21180:SF32">
    <property type="entry name" value="ENDONUCLEASE_EXONUCLEASE_PHOSPHATASE FAMILY DOMAIN-CONTAINING PROTEIN 1"/>
    <property type="match status" value="1"/>
</dbReference>
<dbReference type="AlphaFoldDB" id="A0A932GQ36"/>
<proteinExistence type="predicted"/>
<dbReference type="Pfam" id="PF12836">
    <property type="entry name" value="HHH_3"/>
    <property type="match status" value="2"/>
</dbReference>
<evidence type="ECO:0000259" key="1">
    <source>
        <dbReference type="SMART" id="SM00278"/>
    </source>
</evidence>
<accession>A0A932GQ36</accession>
<protein>
    <submittedName>
        <fullName evidence="2">Helix-hairpin-helix domain-containing protein</fullName>
    </submittedName>
</protein>
<name>A0A932GQ36_UNCTE</name>
<dbReference type="Gene3D" id="1.10.150.280">
    <property type="entry name" value="AF1531-like domain"/>
    <property type="match status" value="1"/>
</dbReference>
<feature type="domain" description="Helix-hairpin-helix DNA-binding motif class 1" evidence="1">
    <location>
        <begin position="118"/>
        <end position="137"/>
    </location>
</feature>
<dbReference type="InterPro" id="IPR051675">
    <property type="entry name" value="Endo/Exo/Phosphatase_dom_1"/>
</dbReference>
<dbReference type="SUPFAM" id="SSF47781">
    <property type="entry name" value="RuvA domain 2-like"/>
    <property type="match status" value="2"/>
</dbReference>
<feature type="domain" description="Helix-hairpin-helix DNA-binding motif class 1" evidence="1">
    <location>
        <begin position="48"/>
        <end position="67"/>
    </location>
</feature>
<dbReference type="SMART" id="SM00278">
    <property type="entry name" value="HhH1"/>
    <property type="match status" value="2"/>
</dbReference>
<comment type="caution">
    <text evidence="2">The sequence shown here is derived from an EMBL/GenBank/DDBJ whole genome shotgun (WGS) entry which is preliminary data.</text>
</comment>
<evidence type="ECO:0000313" key="3">
    <source>
        <dbReference type="Proteomes" id="UP000741360"/>
    </source>
</evidence>
<reference evidence="2" key="1">
    <citation type="submission" date="2020-07" db="EMBL/GenBank/DDBJ databases">
        <title>Huge and variable diversity of episymbiotic CPR bacteria and DPANN archaea in groundwater ecosystems.</title>
        <authorList>
            <person name="He C.Y."/>
            <person name="Keren R."/>
            <person name="Whittaker M."/>
            <person name="Farag I.F."/>
            <person name="Doudna J."/>
            <person name="Cate J.H.D."/>
            <person name="Banfield J.F."/>
        </authorList>
    </citation>
    <scope>NUCLEOTIDE SEQUENCE</scope>
    <source>
        <strain evidence="2">NC_groundwater_717_Ag_S-0.2um_59_8</strain>
    </source>
</reference>
<sequence>MKRFSIPRIVSAAGLFILWIISPEILWSQEARGQILQGQLNINQASEMDFLRLPGVGEVTARRIVSYRQRVGGFKSIFELRQVKGVSSSLIQRISPYLTLAGDSTLKRLVDLNQAPVTTLSTLPNISPKKARTIASWRKVNGGFHRVEDLLLVGVLSPSEFEELRDWVLVGPIPLPRTPSPTAKP</sequence>
<gene>
    <name evidence="2" type="ORF">HYY65_07465</name>
</gene>
<dbReference type="Gene3D" id="1.10.150.320">
    <property type="entry name" value="Photosystem II 12 kDa extrinsic protein"/>
    <property type="match status" value="1"/>
</dbReference>
<organism evidence="2 3">
    <name type="scientific">Tectimicrobiota bacterium</name>
    <dbReference type="NCBI Taxonomy" id="2528274"/>
    <lineage>
        <taxon>Bacteria</taxon>
        <taxon>Pseudomonadati</taxon>
        <taxon>Nitrospinota/Tectimicrobiota group</taxon>
        <taxon>Candidatus Tectimicrobiota</taxon>
    </lineage>
</organism>
<dbReference type="InterPro" id="IPR003583">
    <property type="entry name" value="Hlx-hairpin-Hlx_DNA-bd_motif"/>
</dbReference>
<evidence type="ECO:0000313" key="2">
    <source>
        <dbReference type="EMBL" id="MBI3014880.1"/>
    </source>
</evidence>
<dbReference type="GO" id="GO:0003677">
    <property type="term" value="F:DNA binding"/>
    <property type="evidence" value="ECO:0007669"/>
    <property type="project" value="InterPro"/>
</dbReference>
<dbReference type="PANTHER" id="PTHR21180">
    <property type="entry name" value="ENDONUCLEASE/EXONUCLEASE/PHOSPHATASE FAMILY DOMAIN-CONTAINING PROTEIN 1"/>
    <property type="match status" value="1"/>
</dbReference>
<dbReference type="GO" id="GO:0006281">
    <property type="term" value="P:DNA repair"/>
    <property type="evidence" value="ECO:0007669"/>
    <property type="project" value="InterPro"/>
</dbReference>
<dbReference type="InterPro" id="IPR010994">
    <property type="entry name" value="RuvA_2-like"/>
</dbReference>
<dbReference type="EMBL" id="JACPSX010000138">
    <property type="protein sequence ID" value="MBI3014880.1"/>
    <property type="molecule type" value="Genomic_DNA"/>
</dbReference>